<dbReference type="Proteomes" id="UP000789342">
    <property type="component" value="Unassembled WGS sequence"/>
</dbReference>
<reference evidence="2" key="1">
    <citation type="submission" date="2021-06" db="EMBL/GenBank/DDBJ databases">
        <authorList>
            <person name="Kallberg Y."/>
            <person name="Tangrot J."/>
            <person name="Rosling A."/>
        </authorList>
    </citation>
    <scope>NUCLEOTIDE SEQUENCE</scope>
    <source>
        <strain evidence="2">CL551</strain>
    </source>
</reference>
<comment type="caution">
    <text evidence="2">The sequence shown here is derived from an EMBL/GenBank/DDBJ whole genome shotgun (WGS) entry which is preliminary data.</text>
</comment>
<proteinExistence type="predicted"/>
<name>A0A9N9GZY1_9GLOM</name>
<evidence type="ECO:0000256" key="1">
    <source>
        <dbReference type="SAM" id="Phobius"/>
    </source>
</evidence>
<keyword evidence="3" id="KW-1185">Reference proteome</keyword>
<dbReference type="AlphaFoldDB" id="A0A9N9GZY1"/>
<accession>A0A9N9GZY1</accession>
<dbReference type="EMBL" id="CAJVPV010010049">
    <property type="protein sequence ID" value="CAG8647386.1"/>
    <property type="molecule type" value="Genomic_DNA"/>
</dbReference>
<dbReference type="Gene3D" id="2.60.120.260">
    <property type="entry name" value="Galactose-binding domain-like"/>
    <property type="match status" value="1"/>
</dbReference>
<dbReference type="OrthoDB" id="1684102at2759"/>
<dbReference type="InterPro" id="IPR008979">
    <property type="entry name" value="Galactose-bd-like_sf"/>
</dbReference>
<keyword evidence="1" id="KW-0812">Transmembrane</keyword>
<organism evidence="2 3">
    <name type="scientific">Acaulospora morrowiae</name>
    <dbReference type="NCBI Taxonomy" id="94023"/>
    <lineage>
        <taxon>Eukaryota</taxon>
        <taxon>Fungi</taxon>
        <taxon>Fungi incertae sedis</taxon>
        <taxon>Mucoromycota</taxon>
        <taxon>Glomeromycotina</taxon>
        <taxon>Glomeromycetes</taxon>
        <taxon>Diversisporales</taxon>
        <taxon>Acaulosporaceae</taxon>
        <taxon>Acaulospora</taxon>
    </lineage>
</organism>
<protein>
    <submittedName>
        <fullName evidence="2">1037_t:CDS:1</fullName>
    </submittedName>
</protein>
<sequence length="502" mass="58538">MANLRISTFGCGRLFGRRNNTLKLVLVILLFGTCLWISILRFRIDFSDSRMRTKVIFSPEEKTLKDIPEKTWISDLNKLTDDRTSFFKREQFTDEALKKNGLIPVTAIMLNWGRVENLRVLNFKLNNTDVILNVFNSVENLQDLSKYIICSMAKYDYCYFQDDDWLNLYMDSVYINFLRSPSLIHSNTMPIIHLEHRRWTFSNKDKNLHTGFTWLGCGSFVPRAKVFRFLGQVGSTSLGRERLRLLDIYFSLWTNQYPYQLSSPLAPSDQINGWSNGVDQWSVVYANILDAVQKLYTALATNTDSQQFMRKEEEPYYSNRDVRCLFITNIDPFPYPSSVYYTNNITHVREQEAKFNALTFPSNKFWSKHAYHNAVDMNSNTCWNSFKIPKIDDYFGLQFVEPRMYSKITIVSSKVISNFNESFIIETSPDGNEWQICDNKSSSQDHTDPSLIPSSHSITMRFDCRSARTDENRSFGFIRLRTIRNFTEPIEICSLILDGLSV</sequence>
<keyword evidence="1" id="KW-0472">Membrane</keyword>
<evidence type="ECO:0000313" key="2">
    <source>
        <dbReference type="EMBL" id="CAG8647386.1"/>
    </source>
</evidence>
<dbReference type="SUPFAM" id="SSF49785">
    <property type="entry name" value="Galactose-binding domain-like"/>
    <property type="match status" value="1"/>
</dbReference>
<feature type="transmembrane region" description="Helical" evidence="1">
    <location>
        <begin position="24"/>
        <end position="44"/>
    </location>
</feature>
<gene>
    <name evidence="2" type="ORF">AMORRO_LOCUS9796</name>
</gene>
<evidence type="ECO:0000313" key="3">
    <source>
        <dbReference type="Proteomes" id="UP000789342"/>
    </source>
</evidence>
<keyword evidence="1" id="KW-1133">Transmembrane helix</keyword>